<organism evidence="8 9">
    <name type="scientific">Mesorhizobium shangrilense</name>
    <dbReference type="NCBI Taxonomy" id="460060"/>
    <lineage>
        <taxon>Bacteria</taxon>
        <taxon>Pseudomonadati</taxon>
        <taxon>Pseudomonadota</taxon>
        <taxon>Alphaproteobacteria</taxon>
        <taxon>Hyphomicrobiales</taxon>
        <taxon>Phyllobacteriaceae</taxon>
        <taxon>Mesorhizobium</taxon>
    </lineage>
</organism>
<evidence type="ECO:0000256" key="5">
    <source>
        <dbReference type="ARBA" id="ARBA00038306"/>
    </source>
</evidence>
<keyword evidence="4" id="KW-0998">Cell outer membrane</keyword>
<evidence type="ECO:0000256" key="2">
    <source>
        <dbReference type="ARBA" id="ARBA00022729"/>
    </source>
</evidence>
<dbReference type="EMBL" id="JBEWSZ010000001">
    <property type="protein sequence ID" value="MET2826229.1"/>
    <property type="molecule type" value="Genomic_DNA"/>
</dbReference>
<sequence>MKPTLLAAAVLAALTSTGAMAADVVASEPAPVAATYNWSGFYAGANIGGGWSHVDWAFLPSLNPANHSGSGVLGGLQIGYNFQNNNIVYGIEADISAADIHGGTACPNPTFSCDSKVSMLGSVRGRLGWTADRLLVYGTGGLGYGTVDISDVNSSGTVFGTKKTRAGWTAGAGIEYALDQHWTVKGEYKYFDLGRADYFTDGEFVRAKTQIHTAIIGVNYKF</sequence>
<dbReference type="PANTHER" id="PTHR34001:SF3">
    <property type="entry name" value="BLL7405 PROTEIN"/>
    <property type="match status" value="1"/>
</dbReference>
<evidence type="ECO:0000313" key="8">
    <source>
        <dbReference type="EMBL" id="MET2826229.1"/>
    </source>
</evidence>
<evidence type="ECO:0000256" key="4">
    <source>
        <dbReference type="ARBA" id="ARBA00023237"/>
    </source>
</evidence>
<dbReference type="RefSeq" id="WP_354458301.1">
    <property type="nucleotide sequence ID" value="NZ_JBEWSZ010000001.1"/>
</dbReference>
<keyword evidence="2 6" id="KW-0732">Signal</keyword>
<proteinExistence type="inferred from homology"/>
<feature type="domain" description="Outer membrane protein beta-barrel" evidence="7">
    <location>
        <begin position="23"/>
        <end position="222"/>
    </location>
</feature>
<evidence type="ECO:0000256" key="1">
    <source>
        <dbReference type="ARBA" id="ARBA00004442"/>
    </source>
</evidence>
<dbReference type="PANTHER" id="PTHR34001">
    <property type="entry name" value="BLL7405 PROTEIN"/>
    <property type="match status" value="1"/>
</dbReference>
<dbReference type="InterPro" id="IPR027385">
    <property type="entry name" value="Beta-barrel_OMP"/>
</dbReference>
<dbReference type="SUPFAM" id="SSF56925">
    <property type="entry name" value="OMPA-like"/>
    <property type="match status" value="1"/>
</dbReference>
<reference evidence="8 9" key="1">
    <citation type="submission" date="2024-06" db="EMBL/GenBank/DDBJ databases">
        <authorList>
            <person name="Kim D.-U."/>
        </authorList>
    </citation>
    <scope>NUCLEOTIDE SEQUENCE [LARGE SCALE GENOMIC DNA]</scope>
    <source>
        <strain evidence="8 9">KACC15460</strain>
    </source>
</reference>
<dbReference type="InterPro" id="IPR051692">
    <property type="entry name" value="OMP-like"/>
</dbReference>
<protein>
    <submittedName>
        <fullName evidence="8">Outer membrane protein</fullName>
    </submittedName>
</protein>
<comment type="similarity">
    <text evidence="5">Belongs to the Omp25/RopB family.</text>
</comment>
<dbReference type="Proteomes" id="UP001548832">
    <property type="component" value="Unassembled WGS sequence"/>
</dbReference>
<gene>
    <name evidence="8" type="ORF">ABVQ20_04500</name>
</gene>
<feature type="chain" id="PRO_5046043009" evidence="6">
    <location>
        <begin position="22"/>
        <end position="222"/>
    </location>
</feature>
<evidence type="ECO:0000259" key="7">
    <source>
        <dbReference type="Pfam" id="PF13505"/>
    </source>
</evidence>
<dbReference type="Gene3D" id="2.40.160.20">
    <property type="match status" value="1"/>
</dbReference>
<dbReference type="Pfam" id="PF13505">
    <property type="entry name" value="OMP_b-brl"/>
    <property type="match status" value="1"/>
</dbReference>
<evidence type="ECO:0000313" key="9">
    <source>
        <dbReference type="Proteomes" id="UP001548832"/>
    </source>
</evidence>
<accession>A0ABV2D888</accession>
<keyword evidence="3" id="KW-0472">Membrane</keyword>
<dbReference type="InterPro" id="IPR011250">
    <property type="entry name" value="OMP/PagP_B-barrel"/>
</dbReference>
<name>A0ABV2D888_9HYPH</name>
<evidence type="ECO:0000256" key="3">
    <source>
        <dbReference type="ARBA" id="ARBA00023136"/>
    </source>
</evidence>
<feature type="signal peptide" evidence="6">
    <location>
        <begin position="1"/>
        <end position="21"/>
    </location>
</feature>
<evidence type="ECO:0000256" key="6">
    <source>
        <dbReference type="SAM" id="SignalP"/>
    </source>
</evidence>
<keyword evidence="9" id="KW-1185">Reference proteome</keyword>
<comment type="subcellular location">
    <subcellularLocation>
        <location evidence="1">Cell outer membrane</location>
    </subcellularLocation>
</comment>
<comment type="caution">
    <text evidence="8">The sequence shown here is derived from an EMBL/GenBank/DDBJ whole genome shotgun (WGS) entry which is preliminary data.</text>
</comment>